<dbReference type="Gene3D" id="1.10.10.10">
    <property type="entry name" value="Winged helix-like DNA-binding domain superfamily/Winged helix DNA-binding domain"/>
    <property type="match status" value="1"/>
</dbReference>
<comment type="caution">
    <text evidence="6">The sequence shown here is derived from an EMBL/GenBank/DDBJ whole genome shotgun (WGS) entry which is preliminary data.</text>
</comment>
<dbReference type="InterPro" id="IPR005119">
    <property type="entry name" value="LysR_subst-bd"/>
</dbReference>
<dbReference type="InterPro" id="IPR036390">
    <property type="entry name" value="WH_DNA-bd_sf"/>
</dbReference>
<evidence type="ECO:0000256" key="3">
    <source>
        <dbReference type="ARBA" id="ARBA00023125"/>
    </source>
</evidence>
<dbReference type="RefSeq" id="WP_231493047.1">
    <property type="nucleotide sequence ID" value="NZ_JADMCL010000002.1"/>
</dbReference>
<comment type="similarity">
    <text evidence="1">Belongs to the LysR transcriptional regulatory family.</text>
</comment>
<dbReference type="Pfam" id="PF03466">
    <property type="entry name" value="LysR_substrate"/>
    <property type="match status" value="1"/>
</dbReference>
<dbReference type="Proteomes" id="UP001204068">
    <property type="component" value="Unassembled WGS sequence"/>
</dbReference>
<reference evidence="6" key="1">
    <citation type="submission" date="2022-07" db="EMBL/GenBank/DDBJ databases">
        <title>Bacterial species isolated from the porcine tonsil microbiota.</title>
        <authorList>
            <person name="Oliveira I.M.F."/>
        </authorList>
    </citation>
    <scope>NUCLEOTIDE SEQUENCE</scope>
    <source>
        <strain evidence="6">8QC2O2</strain>
    </source>
</reference>
<name>A0AAW5LPU7_MAMSC</name>
<evidence type="ECO:0000256" key="2">
    <source>
        <dbReference type="ARBA" id="ARBA00023015"/>
    </source>
</evidence>
<keyword evidence="2" id="KW-0805">Transcription regulation</keyword>
<keyword evidence="3" id="KW-0238">DNA-binding</keyword>
<accession>A0AAW5LPU7</accession>
<evidence type="ECO:0000256" key="4">
    <source>
        <dbReference type="ARBA" id="ARBA00023163"/>
    </source>
</evidence>
<dbReference type="AlphaFoldDB" id="A0AAW5LPU7"/>
<evidence type="ECO:0000256" key="1">
    <source>
        <dbReference type="ARBA" id="ARBA00009437"/>
    </source>
</evidence>
<evidence type="ECO:0000313" key="6">
    <source>
        <dbReference type="EMBL" id="MCQ9304232.1"/>
    </source>
</evidence>
<evidence type="ECO:0000259" key="5">
    <source>
        <dbReference type="PROSITE" id="PS50931"/>
    </source>
</evidence>
<dbReference type="CDD" id="cd05466">
    <property type="entry name" value="PBP2_LTTR_substrate"/>
    <property type="match status" value="1"/>
</dbReference>
<evidence type="ECO:0000313" key="7">
    <source>
        <dbReference type="Proteomes" id="UP001204068"/>
    </source>
</evidence>
<dbReference type="InterPro" id="IPR036388">
    <property type="entry name" value="WH-like_DNA-bd_sf"/>
</dbReference>
<dbReference type="Gene3D" id="3.40.190.290">
    <property type="match status" value="1"/>
</dbReference>
<dbReference type="EMBL" id="JANILD010000005">
    <property type="protein sequence ID" value="MCQ9304232.1"/>
    <property type="molecule type" value="Genomic_DNA"/>
</dbReference>
<dbReference type="PANTHER" id="PTHR30126">
    <property type="entry name" value="HTH-TYPE TRANSCRIPTIONAL REGULATOR"/>
    <property type="match status" value="1"/>
</dbReference>
<feature type="domain" description="HTH lysR-type" evidence="5">
    <location>
        <begin position="1"/>
        <end position="49"/>
    </location>
</feature>
<dbReference type="SUPFAM" id="SSF46785">
    <property type="entry name" value="Winged helix' DNA-binding domain"/>
    <property type="match status" value="1"/>
</dbReference>
<dbReference type="GO" id="GO:0000976">
    <property type="term" value="F:transcription cis-regulatory region binding"/>
    <property type="evidence" value="ECO:0007669"/>
    <property type="project" value="TreeGrafter"/>
</dbReference>
<dbReference type="PANTHER" id="PTHR30126:SF40">
    <property type="entry name" value="HTH-TYPE TRANSCRIPTIONAL REGULATOR GLTR"/>
    <property type="match status" value="1"/>
</dbReference>
<dbReference type="PROSITE" id="PS50931">
    <property type="entry name" value="HTH_LYSR"/>
    <property type="match status" value="1"/>
</dbReference>
<dbReference type="Pfam" id="PF00126">
    <property type="entry name" value="HTH_1"/>
    <property type="match status" value="1"/>
</dbReference>
<organism evidence="6 7">
    <name type="scientific">Mammaliicoccus sciuri</name>
    <name type="common">Staphylococcus sciuri</name>
    <dbReference type="NCBI Taxonomy" id="1296"/>
    <lineage>
        <taxon>Bacteria</taxon>
        <taxon>Bacillati</taxon>
        <taxon>Bacillota</taxon>
        <taxon>Bacilli</taxon>
        <taxon>Bacillales</taxon>
        <taxon>Staphylococcaceae</taxon>
        <taxon>Mammaliicoccus</taxon>
    </lineage>
</organism>
<dbReference type="GO" id="GO:0003700">
    <property type="term" value="F:DNA-binding transcription factor activity"/>
    <property type="evidence" value="ECO:0007669"/>
    <property type="project" value="InterPro"/>
</dbReference>
<protein>
    <submittedName>
        <fullName evidence="6">LysR family transcriptional regulator</fullName>
    </submittedName>
</protein>
<dbReference type="SUPFAM" id="SSF53850">
    <property type="entry name" value="Periplasmic binding protein-like II"/>
    <property type="match status" value="1"/>
</dbReference>
<dbReference type="InterPro" id="IPR000847">
    <property type="entry name" value="LysR_HTH_N"/>
</dbReference>
<gene>
    <name evidence="6" type="ORF">NQ032_11530</name>
</gene>
<keyword evidence="4" id="KW-0804">Transcription</keyword>
<proteinExistence type="inferred from homology"/>
<sequence>MNIKQLKILKTLIETKSYTRTAELLNYTQSNVSQQINQLEAELKNELFIYSNKKLIEREFLLKILPLVNDYISTHDQIIKLSNEDMTNKLKVAAPESLVTTGLSEVIKMFLEKFPNTEFDLLNNTCSKNQALLINGEVDIAFVINTGIQNNTIKKHKISDDEIVIVAHHSAPDTLDELLRSKRYNHFVINEKDSTYRTMFEDFLSSNLKEVSKITELWSIDAIKTFLIDDMGFSVLPYRTVEKEINSNKLKIIEGNDQFPTFYSFALTRKKNWDNNLIDLFIQEAKIYMGRNMKKEKID</sequence>